<protein>
    <submittedName>
        <fullName evidence="1">Uncharacterized protein</fullName>
    </submittedName>
</protein>
<proteinExistence type="predicted"/>
<reference evidence="1" key="1">
    <citation type="journal article" date="2020" name="Nat. Commun.">
        <title>Large-scale genome sequencing of mycorrhizal fungi provides insights into the early evolution of symbiotic traits.</title>
        <authorList>
            <person name="Miyauchi S."/>
            <person name="Kiss E."/>
            <person name="Kuo A."/>
            <person name="Drula E."/>
            <person name="Kohler A."/>
            <person name="Sanchez-Garcia M."/>
            <person name="Morin E."/>
            <person name="Andreopoulos B."/>
            <person name="Barry K.W."/>
            <person name="Bonito G."/>
            <person name="Buee M."/>
            <person name="Carver A."/>
            <person name="Chen C."/>
            <person name="Cichocki N."/>
            <person name="Clum A."/>
            <person name="Culley D."/>
            <person name="Crous P.W."/>
            <person name="Fauchery L."/>
            <person name="Girlanda M."/>
            <person name="Hayes R.D."/>
            <person name="Keri Z."/>
            <person name="LaButti K."/>
            <person name="Lipzen A."/>
            <person name="Lombard V."/>
            <person name="Magnuson J."/>
            <person name="Maillard F."/>
            <person name="Murat C."/>
            <person name="Nolan M."/>
            <person name="Ohm R.A."/>
            <person name="Pangilinan J."/>
            <person name="Pereira M.F."/>
            <person name="Perotto S."/>
            <person name="Peter M."/>
            <person name="Pfister S."/>
            <person name="Riley R."/>
            <person name="Sitrit Y."/>
            <person name="Stielow J.B."/>
            <person name="Szollosi G."/>
            <person name="Zifcakova L."/>
            <person name="Stursova M."/>
            <person name="Spatafora J.W."/>
            <person name="Tedersoo L."/>
            <person name="Vaario L.M."/>
            <person name="Yamada A."/>
            <person name="Yan M."/>
            <person name="Wang P."/>
            <person name="Xu J."/>
            <person name="Bruns T."/>
            <person name="Baldrian P."/>
            <person name="Vilgalys R."/>
            <person name="Dunand C."/>
            <person name="Henrissat B."/>
            <person name="Grigoriev I.V."/>
            <person name="Hibbett D."/>
            <person name="Nagy L.G."/>
            <person name="Martin F.M."/>
        </authorList>
    </citation>
    <scope>NUCLEOTIDE SEQUENCE</scope>
    <source>
        <strain evidence="1">UH-Tt-Lm1</strain>
    </source>
</reference>
<dbReference type="PANTHER" id="PTHR47691">
    <property type="entry name" value="REGULATOR-RELATED"/>
    <property type="match status" value="1"/>
</dbReference>
<dbReference type="PANTHER" id="PTHR47691:SF3">
    <property type="entry name" value="HTH-TYPE TRANSCRIPTIONAL REGULATOR RV0890C-RELATED"/>
    <property type="match status" value="1"/>
</dbReference>
<dbReference type="InterPro" id="IPR027417">
    <property type="entry name" value="P-loop_NTPase"/>
</dbReference>
<dbReference type="InterPro" id="IPR011990">
    <property type="entry name" value="TPR-like_helical_dom_sf"/>
</dbReference>
<keyword evidence="2" id="KW-1185">Reference proteome</keyword>
<dbReference type="SUPFAM" id="SSF52540">
    <property type="entry name" value="P-loop containing nucleoside triphosphate hydrolases"/>
    <property type="match status" value="1"/>
</dbReference>
<dbReference type="AlphaFoldDB" id="A0A9P6L7J3"/>
<dbReference type="GO" id="GO:0007166">
    <property type="term" value="P:cell surface receptor signaling pathway"/>
    <property type="evidence" value="ECO:0007669"/>
    <property type="project" value="InterPro"/>
</dbReference>
<dbReference type="InterPro" id="IPR036537">
    <property type="entry name" value="Adaptor_Cbl_N_dom_sf"/>
</dbReference>
<dbReference type="Gene3D" id="1.20.930.20">
    <property type="entry name" value="Adaptor protein Cbl, N-terminal domain"/>
    <property type="match status" value="1"/>
</dbReference>
<organism evidence="1 2">
    <name type="scientific">Thelephora terrestris</name>
    <dbReference type="NCBI Taxonomy" id="56493"/>
    <lineage>
        <taxon>Eukaryota</taxon>
        <taxon>Fungi</taxon>
        <taxon>Dikarya</taxon>
        <taxon>Basidiomycota</taxon>
        <taxon>Agaricomycotina</taxon>
        <taxon>Agaricomycetes</taxon>
        <taxon>Thelephorales</taxon>
        <taxon>Thelephoraceae</taxon>
        <taxon>Thelephora</taxon>
    </lineage>
</organism>
<dbReference type="InterPro" id="IPR059179">
    <property type="entry name" value="MLKL-like_MCAfunc"/>
</dbReference>
<evidence type="ECO:0000313" key="1">
    <source>
        <dbReference type="EMBL" id="KAF9785562.1"/>
    </source>
</evidence>
<sequence>MAPNSQGQSGVLSEYNESIEALNIANDSSIAPAKVVFGSVGQLLTIVKKSMNNKQDYVELGLTCADLCKALNRGLNGKKSNELSQSVLEAIEQLTTTVAEIQRKVTKQDKRNVFSRLFCAKTGKDTIAAWRRDLSRISQVFNMELSINNHIILTDIHRNLVASQECTQGQRRSAQASVPFGELPPPPHRPCAGRDELIGEIIGFAKNLEPIALIGAGGIGKTSIALAVLHHDRIKDRFGDNRRFIRCDQFPASLPHFLARLSKAIGAGVENAEDLAPLRPHLSSEEMILFLDNAESILDPQGTDARGIYAVVEELSRFRNICLCITSRISTLPPHCNRLTIPTLSMESACDIFYAIYKNSERSDIVKDLIQQLDFHALSIRLLATTAVHNMWDYDRLAKEWETHRAQVLRTDYNESLAETIELSLTSPTFRKLGPNARELLGVVAFFPQGVNENNLDWLFPTISDRKRIFDKFCILSLTHRSKGFITMLAPLRDYLGPRDPRASPLLRAIKDRYFNRLQSPAVLEHDKPWFRESRWITSEDANVKHLLKVFTSLDADSDDNCDTCANFMMHLSCHEPRSTALRPKIEGLPDKNLSKTRCSFEPSQLSRLAGNDMDGKRPLAHALKIGKEWGNDEQVALTLRHLAEAERILGLHGEGIQQLREASEIYEILGLIEGRAKCCNYLARFILEDQQLNAAEEAGSHAVNLFLDQGRGFWVYDSRHSPGRAYHLKGERKKAVRHFEAALGSVAPSDWHNQLFWIHRSLAELCAADKEFANAHAQIERAKSHAVDDPYCRGCAMVQRAWIWHQQGRPKEAKTEALLALETFEKLGSTSGLEWCRNFLGEIELAAESASTSESHWQVYKRSL</sequence>
<comment type="caution">
    <text evidence="1">The sequence shown here is derived from an EMBL/GenBank/DDBJ whole genome shotgun (WGS) entry which is preliminary data.</text>
</comment>
<dbReference type="OrthoDB" id="1534087at2759"/>
<name>A0A9P6L7J3_9AGAM</name>
<dbReference type="SUPFAM" id="SSF48452">
    <property type="entry name" value="TPR-like"/>
    <property type="match status" value="1"/>
</dbReference>
<dbReference type="EMBL" id="WIUZ02000007">
    <property type="protein sequence ID" value="KAF9785562.1"/>
    <property type="molecule type" value="Genomic_DNA"/>
</dbReference>
<gene>
    <name evidence="1" type="ORF">BJ322DRAFT_1109000</name>
</gene>
<dbReference type="CDD" id="cd21037">
    <property type="entry name" value="MLKL_NTD"/>
    <property type="match status" value="1"/>
</dbReference>
<accession>A0A9P6L7J3</accession>
<dbReference type="Gene3D" id="1.25.40.10">
    <property type="entry name" value="Tetratricopeptide repeat domain"/>
    <property type="match status" value="1"/>
</dbReference>
<reference evidence="1" key="2">
    <citation type="submission" date="2020-11" db="EMBL/GenBank/DDBJ databases">
        <authorList>
            <consortium name="DOE Joint Genome Institute"/>
            <person name="Kuo A."/>
            <person name="Miyauchi S."/>
            <person name="Kiss E."/>
            <person name="Drula E."/>
            <person name="Kohler A."/>
            <person name="Sanchez-Garcia M."/>
            <person name="Andreopoulos B."/>
            <person name="Barry K.W."/>
            <person name="Bonito G."/>
            <person name="Buee M."/>
            <person name="Carver A."/>
            <person name="Chen C."/>
            <person name="Cichocki N."/>
            <person name="Clum A."/>
            <person name="Culley D."/>
            <person name="Crous P.W."/>
            <person name="Fauchery L."/>
            <person name="Girlanda M."/>
            <person name="Hayes R."/>
            <person name="Keri Z."/>
            <person name="Labutti K."/>
            <person name="Lipzen A."/>
            <person name="Lombard V."/>
            <person name="Magnuson J."/>
            <person name="Maillard F."/>
            <person name="Morin E."/>
            <person name="Murat C."/>
            <person name="Nolan M."/>
            <person name="Ohm R."/>
            <person name="Pangilinan J."/>
            <person name="Pereira M."/>
            <person name="Perotto S."/>
            <person name="Peter M."/>
            <person name="Riley R."/>
            <person name="Sitrit Y."/>
            <person name="Stielow B."/>
            <person name="Szollosi G."/>
            <person name="Zifcakova L."/>
            <person name="Stursova M."/>
            <person name="Spatafora J.W."/>
            <person name="Tedersoo L."/>
            <person name="Vaario L.-M."/>
            <person name="Yamada A."/>
            <person name="Yan M."/>
            <person name="Wang P."/>
            <person name="Xu J."/>
            <person name="Bruns T."/>
            <person name="Baldrian P."/>
            <person name="Vilgalys R."/>
            <person name="Henrissat B."/>
            <person name="Grigoriev I.V."/>
            <person name="Hibbett D."/>
            <person name="Nagy L.G."/>
            <person name="Martin F.M."/>
        </authorList>
    </citation>
    <scope>NUCLEOTIDE SEQUENCE</scope>
    <source>
        <strain evidence="1">UH-Tt-Lm1</strain>
    </source>
</reference>
<dbReference type="Gene3D" id="3.40.50.300">
    <property type="entry name" value="P-loop containing nucleotide triphosphate hydrolases"/>
    <property type="match status" value="1"/>
</dbReference>
<dbReference type="Proteomes" id="UP000736335">
    <property type="component" value="Unassembled WGS sequence"/>
</dbReference>
<evidence type="ECO:0000313" key="2">
    <source>
        <dbReference type="Proteomes" id="UP000736335"/>
    </source>
</evidence>